<feature type="compositionally biased region" description="Low complexity" evidence="5">
    <location>
        <begin position="377"/>
        <end position="389"/>
    </location>
</feature>
<evidence type="ECO:0000256" key="5">
    <source>
        <dbReference type="SAM" id="MobiDB-lite"/>
    </source>
</evidence>
<protein>
    <submittedName>
        <fullName evidence="7">Class I SAM-dependent RNA methyltransferase</fullName>
    </submittedName>
</protein>
<dbReference type="PROSITE" id="PS01231">
    <property type="entry name" value="TRMA_2"/>
    <property type="match status" value="1"/>
</dbReference>
<feature type="active site" description="Nucleophile" evidence="4">
    <location>
        <position position="449"/>
    </location>
</feature>
<dbReference type="CDD" id="cd02440">
    <property type="entry name" value="AdoMet_MTases"/>
    <property type="match status" value="1"/>
</dbReference>
<comment type="caution">
    <text evidence="7">The sequence shown here is derived from an EMBL/GenBank/DDBJ whole genome shotgun (WGS) entry which is preliminary data.</text>
</comment>
<feature type="binding site" evidence="4">
    <location>
        <position position="422"/>
    </location>
    <ligand>
        <name>S-adenosyl-L-methionine</name>
        <dbReference type="ChEBI" id="CHEBI:59789"/>
    </ligand>
</feature>
<evidence type="ECO:0000256" key="1">
    <source>
        <dbReference type="ARBA" id="ARBA00022603"/>
    </source>
</evidence>
<dbReference type="GO" id="GO:0008168">
    <property type="term" value="F:methyltransferase activity"/>
    <property type="evidence" value="ECO:0007669"/>
    <property type="project" value="UniProtKB-KW"/>
</dbReference>
<feature type="region of interest" description="Disordered" evidence="5">
    <location>
        <begin position="377"/>
        <end position="413"/>
    </location>
</feature>
<name>A0ABS1LHE5_9MICO</name>
<keyword evidence="2 4" id="KW-0808">Transferase</keyword>
<dbReference type="InterPro" id="IPR012340">
    <property type="entry name" value="NA-bd_OB-fold"/>
</dbReference>
<dbReference type="PROSITE" id="PS51687">
    <property type="entry name" value="SAM_MT_RNA_M5U"/>
    <property type="match status" value="1"/>
</dbReference>
<dbReference type="InterPro" id="IPR002792">
    <property type="entry name" value="TRAM_dom"/>
</dbReference>
<gene>
    <name evidence="7" type="ORF">HGK34_05070</name>
</gene>
<dbReference type="Pfam" id="PF01938">
    <property type="entry name" value="TRAM"/>
    <property type="match status" value="1"/>
</dbReference>
<feature type="binding site" evidence="4">
    <location>
        <position position="319"/>
    </location>
    <ligand>
        <name>S-adenosyl-L-methionine</name>
        <dbReference type="ChEBI" id="CHEBI:59789"/>
    </ligand>
</feature>
<evidence type="ECO:0000313" key="7">
    <source>
        <dbReference type="EMBL" id="MBL0885657.1"/>
    </source>
</evidence>
<dbReference type="PANTHER" id="PTHR11061:SF30">
    <property type="entry name" value="TRNA (URACIL(54)-C(5))-METHYLTRANSFERASE"/>
    <property type="match status" value="1"/>
</dbReference>
<dbReference type="SUPFAM" id="SSF53335">
    <property type="entry name" value="S-adenosyl-L-methionine-dependent methyltransferases"/>
    <property type="match status" value="1"/>
</dbReference>
<feature type="region of interest" description="Disordered" evidence="5">
    <location>
        <begin position="1"/>
        <end position="31"/>
    </location>
</feature>
<comment type="similarity">
    <text evidence="4">Belongs to the class I-like SAM-binding methyltransferase superfamily. RNA M5U methyltransferase family.</text>
</comment>
<evidence type="ECO:0000256" key="4">
    <source>
        <dbReference type="PROSITE-ProRule" id="PRU01024"/>
    </source>
</evidence>
<dbReference type="EMBL" id="JABBYC010000005">
    <property type="protein sequence ID" value="MBL0885657.1"/>
    <property type="molecule type" value="Genomic_DNA"/>
</dbReference>
<dbReference type="Pfam" id="PF05958">
    <property type="entry name" value="tRNA_U5-meth_tr"/>
    <property type="match status" value="1"/>
</dbReference>
<dbReference type="RefSeq" id="WP_201845491.1">
    <property type="nucleotide sequence ID" value="NZ_JABBYC010000005.1"/>
</dbReference>
<evidence type="ECO:0000313" key="8">
    <source>
        <dbReference type="Proteomes" id="UP000675409"/>
    </source>
</evidence>
<reference evidence="7 8" key="1">
    <citation type="journal article" date="2021" name="Arch. Microbiol.">
        <title>Myceligenerans indicum sp. nov., an actinobacterium isolated from mangrove sediment of Sundarbans, India.</title>
        <authorList>
            <person name="Asha K."/>
            <person name="Bhadury P."/>
        </authorList>
    </citation>
    <scope>NUCLEOTIDE SEQUENCE [LARGE SCALE GENOMIC DNA]</scope>
    <source>
        <strain evidence="7 8">I2</strain>
    </source>
</reference>
<dbReference type="SUPFAM" id="SSF50249">
    <property type="entry name" value="Nucleic acid-binding proteins"/>
    <property type="match status" value="1"/>
</dbReference>
<evidence type="ECO:0000259" key="6">
    <source>
        <dbReference type="PROSITE" id="PS50926"/>
    </source>
</evidence>
<keyword evidence="3 4" id="KW-0949">S-adenosyl-L-methionine</keyword>
<proteinExistence type="inferred from homology"/>
<dbReference type="PANTHER" id="PTHR11061">
    <property type="entry name" value="RNA M5U METHYLTRANSFERASE"/>
    <property type="match status" value="1"/>
</dbReference>
<dbReference type="GO" id="GO:0032259">
    <property type="term" value="P:methylation"/>
    <property type="evidence" value="ECO:0007669"/>
    <property type="project" value="UniProtKB-KW"/>
</dbReference>
<keyword evidence="8" id="KW-1185">Reference proteome</keyword>
<dbReference type="Gene3D" id="3.40.50.150">
    <property type="entry name" value="Vaccinia Virus protein VP39"/>
    <property type="match status" value="1"/>
</dbReference>
<dbReference type="PROSITE" id="PS50926">
    <property type="entry name" value="TRAM"/>
    <property type="match status" value="1"/>
</dbReference>
<keyword evidence="1 4" id="KW-0489">Methyltransferase</keyword>
<dbReference type="InterPro" id="IPR029063">
    <property type="entry name" value="SAM-dependent_MTases_sf"/>
</dbReference>
<evidence type="ECO:0000256" key="3">
    <source>
        <dbReference type="ARBA" id="ARBA00022691"/>
    </source>
</evidence>
<dbReference type="Proteomes" id="UP000675409">
    <property type="component" value="Unassembled WGS sequence"/>
</dbReference>
<organism evidence="7 8">
    <name type="scientific">Myceligenerans indicum</name>
    <dbReference type="NCBI Taxonomy" id="2593663"/>
    <lineage>
        <taxon>Bacteria</taxon>
        <taxon>Bacillati</taxon>
        <taxon>Actinomycetota</taxon>
        <taxon>Actinomycetes</taxon>
        <taxon>Micrococcales</taxon>
        <taxon>Promicromonosporaceae</taxon>
        <taxon>Myceligenerans</taxon>
    </lineage>
</organism>
<dbReference type="InterPro" id="IPR030391">
    <property type="entry name" value="MeTrfase_TrmA_CS"/>
</dbReference>
<dbReference type="Gene3D" id="2.40.50.140">
    <property type="entry name" value="Nucleic acid-binding proteins"/>
    <property type="match status" value="1"/>
</dbReference>
<sequence length="492" mass="51252">MTTRPSRPRIGRGARPGRPPRAREPRVSDVPGAGQILELEIGPVAHGGHCVARHEGRVVFVRHTLPGERVRARVTSTGSRYWRADAVEILDPSPDRVPAAWPAAGPGGVGGGELSHVALPAQRRWKADVVADQLRRIARYDGPLLDGLTVEAAPGDDAAGGLAYRTRIDLVADDDGHLGMHRFRSHDVVALDPLPDGMPLATDEVAELAAAEAVFTRRWRPGTRVELVAPAGAEGGEPLVLADGEPWHRGRADTRPNARRAVKETVVARLPGADEPSTFAYRVGASGFWQVHRAAPGLLVQAVLDAAGPVAGATVLDLYSGAGLFTLPLAAAVGETGTVVAVEGDAGAVRDARRNAHGLNQVRLFAGDVAEVLAGSGPEAGRAGRAGTPAPGGGEQAGSGDAVEPRPDGGTVPGKVDVVVLDPPRAGAKREVTAAVVDLDPARVVYVACDPAALARDVGYFGQAGYRLTSLRAFDLFPHSHHVEAVAVLERG</sequence>
<accession>A0ABS1LHE5</accession>
<feature type="binding site" evidence="4">
    <location>
        <position position="343"/>
    </location>
    <ligand>
        <name>S-adenosyl-L-methionine</name>
        <dbReference type="ChEBI" id="CHEBI:59789"/>
    </ligand>
</feature>
<feature type="binding site" evidence="4">
    <location>
        <position position="290"/>
    </location>
    <ligand>
        <name>S-adenosyl-L-methionine</name>
        <dbReference type="ChEBI" id="CHEBI:59789"/>
    </ligand>
</feature>
<evidence type="ECO:0000256" key="2">
    <source>
        <dbReference type="ARBA" id="ARBA00022679"/>
    </source>
</evidence>
<feature type="compositionally biased region" description="Basic residues" evidence="5">
    <location>
        <begin position="1"/>
        <end position="12"/>
    </location>
</feature>
<dbReference type="InterPro" id="IPR010280">
    <property type="entry name" value="U5_MeTrfase_fam"/>
</dbReference>
<feature type="domain" description="TRAM" evidence="6">
    <location>
        <begin position="30"/>
        <end position="88"/>
    </location>
</feature>